<comment type="caution">
    <text evidence="2">The sequence shown here is derived from an EMBL/GenBank/DDBJ whole genome shotgun (WGS) entry which is preliminary data.</text>
</comment>
<dbReference type="Gene3D" id="3.40.50.720">
    <property type="entry name" value="NAD(P)-binding Rossmann-like Domain"/>
    <property type="match status" value="1"/>
</dbReference>
<organism evidence="2 3">
    <name type="scientific">Arenibacter arenosicollis</name>
    <dbReference type="NCBI Taxonomy" id="2762274"/>
    <lineage>
        <taxon>Bacteria</taxon>
        <taxon>Pseudomonadati</taxon>
        <taxon>Bacteroidota</taxon>
        <taxon>Flavobacteriia</taxon>
        <taxon>Flavobacteriales</taxon>
        <taxon>Flavobacteriaceae</taxon>
        <taxon>Arenibacter</taxon>
    </lineage>
</organism>
<keyword evidence="3" id="KW-1185">Reference proteome</keyword>
<reference evidence="2 3" key="1">
    <citation type="submission" date="2020-08" db="EMBL/GenBank/DDBJ databases">
        <title>Arenibacter gaetbuli sp. nov., isolated from a sand dune.</title>
        <authorList>
            <person name="Park S."/>
            <person name="Yoon J.-H."/>
        </authorList>
    </citation>
    <scope>NUCLEOTIDE SEQUENCE [LARGE SCALE GENOMIC DNA]</scope>
    <source>
        <strain evidence="2 3">BSSL-BM3</strain>
    </source>
</reference>
<protein>
    <submittedName>
        <fullName evidence="2">Oxidoreductase</fullName>
    </submittedName>
</protein>
<feature type="domain" description="Putative oxidoreductase C-terminal" evidence="1">
    <location>
        <begin position="181"/>
        <end position="457"/>
    </location>
</feature>
<dbReference type="EMBL" id="JACLHY010000008">
    <property type="protein sequence ID" value="MBC8768327.1"/>
    <property type="molecule type" value="Genomic_DNA"/>
</dbReference>
<sequence>MKYSISTFLLVLFLSCGQKKEEVKATADIAPDKVSLMTLDPGHFHAALVQKTMYNAVDSTIYVFAPEGAEVSDFLSKIEAYNSRSENPTHWKVNSYFGDDYLEKMIANKPGNVMVVAGKNSKKIDYILAAVKAGLNVYADKPLVINPEGFQKLEEAFKIAEDNGVMIYDIMTERFEVTTGMQRQFSMLPDIFGQVLEGNPEEPAIIKESVHHFFKYVSGQPLVRPAWFFDVNEEGEGIVDVTTHLVDLVQWELFPDQIIDRTDIEMVQAKRWPTVLTLDEFTRVTGLDSFPDYLKKDIDGDKLKVYCNGEMLYKIKGKYAKVSVIWNYEAPEGTGDTHYSIMRGTKSDLIIKQGKEENYKPTLYIRSKGGENFDNLISQALEQTINSKFPGTNAEKVSENMWKINIPDEFKIGHEAHFAQVTQNYLQYLEDGKLPNWEIPNMITKYYTTIEGYKMAKK</sequence>
<dbReference type="Pfam" id="PF16490">
    <property type="entry name" value="Oxidoreduct_C"/>
    <property type="match status" value="1"/>
</dbReference>
<proteinExistence type="predicted"/>
<dbReference type="InterPro" id="IPR036291">
    <property type="entry name" value="NAD(P)-bd_dom_sf"/>
</dbReference>
<accession>A0ABR7QMA8</accession>
<dbReference type="RefSeq" id="WP_187584088.1">
    <property type="nucleotide sequence ID" value="NZ_JACLHY010000008.1"/>
</dbReference>
<evidence type="ECO:0000259" key="1">
    <source>
        <dbReference type="Pfam" id="PF16490"/>
    </source>
</evidence>
<dbReference type="SUPFAM" id="SSF51735">
    <property type="entry name" value="NAD(P)-binding Rossmann-fold domains"/>
    <property type="match status" value="1"/>
</dbReference>
<dbReference type="InterPro" id="IPR032459">
    <property type="entry name" value="Oxidoreduct_C"/>
</dbReference>
<evidence type="ECO:0000313" key="2">
    <source>
        <dbReference type="EMBL" id="MBC8768327.1"/>
    </source>
</evidence>
<gene>
    <name evidence="2" type="ORF">H4O18_10010</name>
</gene>
<dbReference type="Proteomes" id="UP000618952">
    <property type="component" value="Unassembled WGS sequence"/>
</dbReference>
<dbReference type="PROSITE" id="PS51257">
    <property type="entry name" value="PROKAR_LIPOPROTEIN"/>
    <property type="match status" value="1"/>
</dbReference>
<evidence type="ECO:0000313" key="3">
    <source>
        <dbReference type="Proteomes" id="UP000618952"/>
    </source>
</evidence>
<name>A0ABR7QMA8_9FLAO</name>